<sequence length="203" mass="22978">MPIGDYAIVVYSSDSVGESYSLQLNVSNKAGTIKEFMYASLDLQQLVFQYSNGDIYANGQFVLNVNKTSELVWSREFNLNYPGGGYHHRTHRISSVKVKKIDPRPIRYTSNYASSDYAIIIYLDEGTLFTYADMVYINGGPLISNFADTSGQITPRFLGSFDFTSGDHSLIFDIATQRVIDFYSGLNYYYYSHVEEANIAFIQ</sequence>
<comment type="caution">
    <text evidence="1">The sequence shown here is derived from an EMBL/GenBank/DDBJ whole genome shotgun (WGS) entry which is preliminary data.</text>
</comment>
<accession>A0A371JFW3</accession>
<proteinExistence type="predicted"/>
<dbReference type="AlphaFoldDB" id="A0A371JFW3"/>
<protein>
    <submittedName>
        <fullName evidence="1">Uncharacterized protein</fullName>
    </submittedName>
</protein>
<dbReference type="EMBL" id="NOKA02000012">
    <property type="protein sequence ID" value="RDY31640.1"/>
    <property type="molecule type" value="Genomic_DNA"/>
</dbReference>
<name>A0A371JFW3_9FIRM</name>
<reference evidence="1 2" key="1">
    <citation type="journal article" date="2017" name="Genome Announc.">
        <title>Draft Genome Sequence of a Sporulating and Motile Strain of Lachnotalea glycerini Isolated from Water in Quebec City, Canada.</title>
        <authorList>
            <person name="Maheux A.F."/>
            <person name="Boudreau D.K."/>
            <person name="Berube E."/>
            <person name="Boissinot M."/>
            <person name="Raymond F."/>
            <person name="Brodeur S."/>
            <person name="Corbeil J."/>
            <person name="Isabel S."/>
            <person name="Omar R.F."/>
            <person name="Bergeron M.G."/>
        </authorList>
    </citation>
    <scope>NUCLEOTIDE SEQUENCE [LARGE SCALE GENOMIC DNA]</scope>
    <source>
        <strain evidence="1 2">CCRI-19302</strain>
    </source>
</reference>
<gene>
    <name evidence="1" type="ORF">CG710_008580</name>
</gene>
<evidence type="ECO:0000313" key="2">
    <source>
        <dbReference type="Proteomes" id="UP000216411"/>
    </source>
</evidence>
<organism evidence="1 2">
    <name type="scientific">Lachnotalea glycerini</name>
    <dbReference type="NCBI Taxonomy" id="1763509"/>
    <lineage>
        <taxon>Bacteria</taxon>
        <taxon>Bacillati</taxon>
        <taxon>Bacillota</taxon>
        <taxon>Clostridia</taxon>
        <taxon>Lachnospirales</taxon>
        <taxon>Lachnospiraceae</taxon>
        <taxon>Lachnotalea</taxon>
    </lineage>
</organism>
<evidence type="ECO:0000313" key="1">
    <source>
        <dbReference type="EMBL" id="RDY31640.1"/>
    </source>
</evidence>
<keyword evidence="2" id="KW-1185">Reference proteome</keyword>
<dbReference type="Proteomes" id="UP000216411">
    <property type="component" value="Unassembled WGS sequence"/>
</dbReference>
<dbReference type="OrthoDB" id="2535957at2"/>